<dbReference type="GO" id="GO:0005524">
    <property type="term" value="F:ATP binding"/>
    <property type="evidence" value="ECO:0007669"/>
    <property type="project" value="UniProtKB-KW"/>
</dbReference>
<proteinExistence type="inferred from homology"/>
<evidence type="ECO:0000313" key="9">
    <source>
        <dbReference type="EMBL" id="MCU5779749.1"/>
    </source>
</evidence>
<keyword evidence="4" id="KW-0347">Helicase</keyword>
<evidence type="ECO:0000313" key="10">
    <source>
        <dbReference type="Proteomes" id="UP001064262"/>
    </source>
</evidence>
<dbReference type="InterPro" id="IPR050534">
    <property type="entry name" value="Coronavir_polyprotein_1ab"/>
</dbReference>
<feature type="domain" description="DNA2/NAM7 helicase helicase" evidence="7">
    <location>
        <begin position="810"/>
        <end position="868"/>
    </location>
</feature>
<evidence type="ECO:0000259" key="8">
    <source>
        <dbReference type="Pfam" id="PF13087"/>
    </source>
</evidence>
<evidence type="ECO:0000256" key="5">
    <source>
        <dbReference type="ARBA" id="ARBA00022840"/>
    </source>
</evidence>
<feature type="compositionally biased region" description="Basic and acidic residues" evidence="6">
    <location>
        <begin position="251"/>
        <end position="262"/>
    </location>
</feature>
<keyword evidence="3" id="KW-0378">Hydrolase</keyword>
<keyword evidence="10" id="KW-1185">Reference proteome</keyword>
<evidence type="ECO:0000256" key="6">
    <source>
        <dbReference type="SAM" id="MobiDB-lite"/>
    </source>
</evidence>
<name>A0A9J6PVM5_9GAMM</name>
<dbReference type="GO" id="GO:0016787">
    <property type="term" value="F:hydrolase activity"/>
    <property type="evidence" value="ECO:0007669"/>
    <property type="project" value="UniProtKB-KW"/>
</dbReference>
<dbReference type="Pfam" id="PF13087">
    <property type="entry name" value="AAA_12"/>
    <property type="match status" value="1"/>
</dbReference>
<gene>
    <name evidence="9" type="ORF">N5923_19865</name>
</gene>
<evidence type="ECO:0000259" key="7">
    <source>
        <dbReference type="Pfam" id="PF13086"/>
    </source>
</evidence>
<evidence type="ECO:0000256" key="2">
    <source>
        <dbReference type="ARBA" id="ARBA00022741"/>
    </source>
</evidence>
<evidence type="ECO:0000256" key="1">
    <source>
        <dbReference type="ARBA" id="ARBA00007913"/>
    </source>
</evidence>
<evidence type="ECO:0000256" key="3">
    <source>
        <dbReference type="ARBA" id="ARBA00022801"/>
    </source>
</evidence>
<keyword evidence="2" id="KW-0547">Nucleotide-binding</keyword>
<dbReference type="RefSeq" id="WP_267145262.1">
    <property type="nucleotide sequence ID" value="NZ_JAODIM010000043.1"/>
</dbReference>
<dbReference type="PANTHER" id="PTHR43788">
    <property type="entry name" value="DNA2/NAM7 HELICASE FAMILY MEMBER"/>
    <property type="match status" value="1"/>
</dbReference>
<dbReference type="SUPFAM" id="SSF52540">
    <property type="entry name" value="P-loop containing nucleoside triphosphate hydrolases"/>
    <property type="match status" value="1"/>
</dbReference>
<dbReference type="Pfam" id="PF13086">
    <property type="entry name" value="AAA_11"/>
    <property type="match status" value="1"/>
</dbReference>
<comment type="similarity">
    <text evidence="1">Belongs to the DNA2/NAM7 helicase family.</text>
</comment>
<dbReference type="Gene3D" id="3.40.50.300">
    <property type="entry name" value="P-loop containing nucleotide triphosphate hydrolases"/>
    <property type="match status" value="2"/>
</dbReference>
<protein>
    <submittedName>
        <fullName evidence="9">ATP-binding protein</fullName>
    </submittedName>
</protein>
<dbReference type="InterPro" id="IPR027417">
    <property type="entry name" value="P-loop_NTPase"/>
</dbReference>
<dbReference type="PANTHER" id="PTHR43788:SF8">
    <property type="entry name" value="DNA-BINDING PROTEIN SMUBP-2"/>
    <property type="match status" value="1"/>
</dbReference>
<accession>A0A9J6PVM5</accession>
<reference evidence="9" key="1">
    <citation type="submission" date="2022-09" db="EMBL/GenBank/DDBJ databases">
        <title>Winslowiella arboricola sp. nov., isolated from bleeding cankers on broadleaf hosts.</title>
        <authorList>
            <person name="Brady C."/>
            <person name="Kaur S."/>
            <person name="Crampton B."/>
            <person name="Maddock D."/>
            <person name="Arnold D."/>
            <person name="Denman S."/>
        </authorList>
    </citation>
    <scope>NUCLEOTIDE SEQUENCE</scope>
    <source>
        <strain evidence="9">BAC 15a-03b</strain>
    </source>
</reference>
<feature type="region of interest" description="Disordered" evidence="6">
    <location>
        <begin position="234"/>
        <end position="264"/>
    </location>
</feature>
<comment type="caution">
    <text evidence="9">The sequence shown here is derived from an EMBL/GenBank/DDBJ whole genome shotgun (WGS) entry which is preliminary data.</text>
</comment>
<dbReference type="InterPro" id="IPR041679">
    <property type="entry name" value="DNA2/NAM7-like_C"/>
</dbReference>
<dbReference type="EMBL" id="JAODIM010000043">
    <property type="protein sequence ID" value="MCU5779749.1"/>
    <property type="molecule type" value="Genomic_DNA"/>
</dbReference>
<dbReference type="GO" id="GO:0043139">
    <property type="term" value="F:5'-3' DNA helicase activity"/>
    <property type="evidence" value="ECO:0007669"/>
    <property type="project" value="TreeGrafter"/>
</dbReference>
<dbReference type="Proteomes" id="UP001064262">
    <property type="component" value="Unassembled WGS sequence"/>
</dbReference>
<evidence type="ECO:0000256" key="4">
    <source>
        <dbReference type="ARBA" id="ARBA00022806"/>
    </source>
</evidence>
<keyword evidence="5 9" id="KW-0067">ATP-binding</keyword>
<organism evidence="9 10">
    <name type="scientific">Winslowiella arboricola</name>
    <dbReference type="NCBI Taxonomy" id="2978220"/>
    <lineage>
        <taxon>Bacteria</taxon>
        <taxon>Pseudomonadati</taxon>
        <taxon>Pseudomonadota</taxon>
        <taxon>Gammaproteobacteria</taxon>
        <taxon>Enterobacterales</taxon>
        <taxon>Erwiniaceae</taxon>
        <taxon>Winslowiella</taxon>
    </lineage>
</organism>
<dbReference type="AlphaFoldDB" id="A0A9J6PVM5"/>
<dbReference type="InterPro" id="IPR041677">
    <property type="entry name" value="DNA2/NAM7_AAA_11"/>
</dbReference>
<sequence length="1109" mass="122834">MTQQHLQVQKIFPFWGAVEALTTQQLDKDNPDDMLHPAYKIEFGGVLPWDNVRHIRKPLAFKKVWRYTVQCGVYDLSSLSEQLENKIGAHGEVFEDRANGKSRLFDISFNELGIPQFESFMLSLPVWSAGQILQHDHGVISLEQSIPADLSGLPAPGDTIPLVDSGFSDFDQLTRHFMQWVADEAFHLQKQQQKADLPWMITLAERVLEKTRFPHSVMDSRLVCLVKCTQVKAPKPVGDSGPGNKISTPRSGDKPEEGEKKSSVAAAPDDLLNSFFIQELRQLGAAWARKDVGPGFSEYMSAISEPERPRVDIRSSDGLSFAFQRLLPAQAPAGAWPSQYPLAFSQQLAVNEIWRRNADQAGIFAVNGPPGTGKTTLLRDVVAAVVTQRATGLISHINEAFSAKKAIKLGDSWIPYYQLHAAIKGSAIVVASANNGAVENISLELPGEEAVPASVSGQSDYFTDLVSELIGKPGWGLLAARLGNKGNRDEFMKIFWWRKPEENKNDTSLPPDTFTPGRGEGLAYHLRMIRDGARAPAMPWCEAVARFQKAQQREDASRQQLIAYSGLDEQLTALRRGINETTEARDLINTRVSQARKDLSALDAGVLQLADICQDWLGQLNAVEQRLHQHESNKPGLLAGLATLGRSHREWWDRYHRLTLECDSIRDDVAPQQKALTSIKIKQADTFKTVSALELELQQADSSVVKTRESLNAAEILLDQAKSAMGDFWPDPFASDDVREKSAPWAHEDWRKAREALFLAALDVHRSFIETHPNEILSNINLVSDWLQGKNMPDEQAALALDSLTLIVPVISTTFASIPRMFKKIGREAIGWLLIDEAGQALPQQAAGAIWRAARTVVVGDPKQLEPVSGIPAIVEGALAQHYGVPPSWWPGEISAQVLADQTMNLGTCLPDPDKGPVWVGCPLRVHRRCDDPMFTVSNKVAYDGLMVHGKQQTATPLPKSSWIDVVGKECEGNWVIEEGEAVEKLLLDLRDIHHVLPENIFLISPFRDCARKLRTLASRLEFDTQKTGTVHTTQGKEASVVVLVLGGNLQKPGARAWAASRPNLLNVAVSRAKQRLYVIGDRAQWQKQRYFSTLAKDLPVEASADGKR</sequence>
<feature type="domain" description="DNA2/NAM7 helicase-like C-terminal" evidence="8">
    <location>
        <begin position="976"/>
        <end position="1083"/>
    </location>
</feature>